<keyword evidence="2" id="KW-1185">Reference proteome</keyword>
<name>A0ABY7TSW2_9SPHN</name>
<reference evidence="1 2" key="1">
    <citation type="submission" date="2023-02" db="EMBL/GenBank/DDBJ databases">
        <title>Genome sequence of Novosphingobium humi KACC 19094.</title>
        <authorList>
            <person name="Kim S."/>
            <person name="Heo J."/>
            <person name="Kwon S.-W."/>
        </authorList>
    </citation>
    <scope>NUCLEOTIDE SEQUENCE [LARGE SCALE GENOMIC DNA]</scope>
    <source>
        <strain evidence="1 2">KACC 19094</strain>
    </source>
</reference>
<dbReference type="Pfam" id="PF10109">
    <property type="entry name" value="Phage_TAC_7"/>
    <property type="match status" value="1"/>
</dbReference>
<dbReference type="RefSeq" id="WP_273616758.1">
    <property type="nucleotide sequence ID" value="NZ_CP103868.1"/>
</dbReference>
<dbReference type="Proteomes" id="UP001218231">
    <property type="component" value="Chromosome"/>
</dbReference>
<proteinExistence type="predicted"/>
<organism evidence="1 2">
    <name type="scientific">Novosphingobium humi</name>
    <dbReference type="NCBI Taxonomy" id="2282397"/>
    <lineage>
        <taxon>Bacteria</taxon>
        <taxon>Pseudomonadati</taxon>
        <taxon>Pseudomonadota</taxon>
        <taxon>Alphaproteobacteria</taxon>
        <taxon>Sphingomonadales</taxon>
        <taxon>Sphingomonadaceae</taxon>
        <taxon>Novosphingobium</taxon>
    </lineage>
</organism>
<accession>A0ABY7TSW2</accession>
<gene>
    <name evidence="1" type="ORF">PQ457_10125</name>
</gene>
<dbReference type="InterPro" id="IPR019289">
    <property type="entry name" value="Phage_tail_E/E"/>
</dbReference>
<dbReference type="EMBL" id="CP117417">
    <property type="protein sequence ID" value="WCT76307.1"/>
    <property type="molecule type" value="Genomic_DNA"/>
</dbReference>
<evidence type="ECO:0000313" key="2">
    <source>
        <dbReference type="Proteomes" id="UP001218231"/>
    </source>
</evidence>
<evidence type="ECO:0000313" key="1">
    <source>
        <dbReference type="EMBL" id="WCT76307.1"/>
    </source>
</evidence>
<protein>
    <submittedName>
        <fullName evidence="1">Phage tail assembly protein</fullName>
    </submittedName>
</protein>
<sequence>MTDTPPVAAASGSASHSFTLAAPIARGETQIDALTIRKPSAGQLRGLSLQSLLALDITAILTVTPRITMPPITPAEADELDPADLAEIGGAIRDFFMTQAERRLLEMMIEQNTPKS</sequence>